<evidence type="ECO:0000256" key="5">
    <source>
        <dbReference type="ARBA" id="ARBA00022679"/>
    </source>
</evidence>
<dbReference type="InterPro" id="IPR004358">
    <property type="entry name" value="Sig_transdc_His_kin-like_C"/>
</dbReference>
<dbReference type="Gene3D" id="1.10.287.130">
    <property type="match status" value="1"/>
</dbReference>
<evidence type="ECO:0000259" key="9">
    <source>
        <dbReference type="PROSITE" id="PS50109"/>
    </source>
</evidence>
<evidence type="ECO:0000313" key="10">
    <source>
        <dbReference type="EMBL" id="ANU75838.2"/>
    </source>
</evidence>
<dbReference type="PRINTS" id="PR00344">
    <property type="entry name" value="BCTRLSENSOR"/>
</dbReference>
<evidence type="ECO:0000256" key="2">
    <source>
        <dbReference type="ARBA" id="ARBA00004370"/>
    </source>
</evidence>
<evidence type="ECO:0000256" key="7">
    <source>
        <dbReference type="ARBA" id="ARBA00023012"/>
    </source>
</evidence>
<dbReference type="Gene3D" id="3.30.565.10">
    <property type="entry name" value="Histidine kinase-like ATPase, C-terminal domain"/>
    <property type="match status" value="1"/>
</dbReference>
<keyword evidence="8" id="KW-0472">Membrane</keyword>
<keyword evidence="6 10" id="KW-0418">Kinase</keyword>
<name>A0A1C7IA20_9FIRM</name>
<evidence type="ECO:0000313" key="11">
    <source>
        <dbReference type="Proteomes" id="UP000092574"/>
    </source>
</evidence>
<dbReference type="SUPFAM" id="SSF47384">
    <property type="entry name" value="Homodimeric domain of signal transducing histidine kinase"/>
    <property type="match status" value="1"/>
</dbReference>
<dbReference type="SUPFAM" id="SSF55874">
    <property type="entry name" value="ATPase domain of HSP90 chaperone/DNA topoisomerase II/histidine kinase"/>
    <property type="match status" value="1"/>
</dbReference>
<dbReference type="InterPro" id="IPR003661">
    <property type="entry name" value="HisK_dim/P_dom"/>
</dbReference>
<dbReference type="PANTHER" id="PTHR45453">
    <property type="entry name" value="PHOSPHATE REGULON SENSOR PROTEIN PHOR"/>
    <property type="match status" value="1"/>
</dbReference>
<dbReference type="CDD" id="cd00082">
    <property type="entry name" value="HisKA"/>
    <property type="match status" value="1"/>
</dbReference>
<dbReference type="KEGG" id="byl:A4V09_08710"/>
<dbReference type="EC" id="2.7.13.3" evidence="3"/>
<reference evidence="10" key="1">
    <citation type="submission" date="2017-04" db="EMBL/GenBank/DDBJ databases">
        <title>Complete Genome Sequences of Twelve Strains of a Stable Defined Moderately Diverse Mouse Microbiota 2 (sDMDMm2).</title>
        <authorList>
            <person name="Uchimura Y."/>
            <person name="Wyss M."/>
            <person name="Brugiroux S."/>
            <person name="Limenitakis J.P."/>
            <person name="Stecher B."/>
            <person name="McCoy K.D."/>
            <person name="Macpherson A.J."/>
        </authorList>
    </citation>
    <scope>NUCLEOTIDE SEQUENCE</scope>
    <source>
        <strain evidence="10">YL58</strain>
    </source>
</reference>
<evidence type="ECO:0000256" key="6">
    <source>
        <dbReference type="ARBA" id="ARBA00022777"/>
    </source>
</evidence>
<keyword evidence="8" id="KW-0812">Transmembrane</keyword>
<dbReference type="GO" id="GO:0005886">
    <property type="term" value="C:plasma membrane"/>
    <property type="evidence" value="ECO:0007669"/>
    <property type="project" value="TreeGrafter"/>
</dbReference>
<evidence type="ECO:0000256" key="8">
    <source>
        <dbReference type="SAM" id="Phobius"/>
    </source>
</evidence>
<dbReference type="InterPro" id="IPR003594">
    <property type="entry name" value="HATPase_dom"/>
</dbReference>
<dbReference type="GO" id="GO:0000155">
    <property type="term" value="F:phosphorelay sensor kinase activity"/>
    <property type="evidence" value="ECO:0007669"/>
    <property type="project" value="InterPro"/>
</dbReference>
<dbReference type="FunFam" id="3.30.565.10:FF:000006">
    <property type="entry name" value="Sensor histidine kinase WalK"/>
    <property type="match status" value="1"/>
</dbReference>
<accession>A0A1C7IA20</accession>
<sequence length="419" mass="46989">MKSGKANTIPRVTIPLPYTFATYEKKWGIPVKDPNISKLSGGSDTKLNKFKKKDYNYSKLSRITFGKGLCITIGAVLTVLLLRLLSQGHLADIIAAVIARILHISDTEADILYFKVVGNNMQFILAVTIITFMFVLFQMLLKSYKSYFDEVVNGIDQLMDEDGEISLSLELEIIEHKLNHVRQTLKTRAFETQRAEQKKNDLIVYLAHDIKTPLTSVIGYLSLLDENPDMADMKKLKYIHIAWEKANRLETLIDEFFEIARSNSESVPLKKTIIDLYYMMVQISDELYPQLNSCGKHIENNISENMVLYGDSEKLARVFNNILKNAIAYSAGSSVIKISAQELPGKSVVKFENKGNIPEDKLQVIFDKFYRLDSSRSSTTGGSGLGLAIAKDIVVKHGGEIKAESSNGNTVFIVELPSV</sequence>
<keyword evidence="8" id="KW-1133">Transmembrane helix</keyword>
<dbReference type="AlphaFoldDB" id="A0A1C7IA20"/>
<dbReference type="InterPro" id="IPR005467">
    <property type="entry name" value="His_kinase_dom"/>
</dbReference>
<dbReference type="GO" id="GO:0004721">
    <property type="term" value="F:phosphoprotein phosphatase activity"/>
    <property type="evidence" value="ECO:0007669"/>
    <property type="project" value="TreeGrafter"/>
</dbReference>
<dbReference type="Pfam" id="PF00512">
    <property type="entry name" value="HisKA"/>
    <property type="match status" value="1"/>
</dbReference>
<dbReference type="PANTHER" id="PTHR45453:SF1">
    <property type="entry name" value="PHOSPHATE REGULON SENSOR PROTEIN PHOR"/>
    <property type="match status" value="1"/>
</dbReference>
<dbReference type="InterPro" id="IPR050351">
    <property type="entry name" value="BphY/WalK/GraS-like"/>
</dbReference>
<dbReference type="GO" id="GO:0016036">
    <property type="term" value="P:cellular response to phosphate starvation"/>
    <property type="evidence" value="ECO:0007669"/>
    <property type="project" value="TreeGrafter"/>
</dbReference>
<dbReference type="SMART" id="SM00388">
    <property type="entry name" value="HisKA"/>
    <property type="match status" value="1"/>
</dbReference>
<dbReference type="InterPro" id="IPR036097">
    <property type="entry name" value="HisK_dim/P_sf"/>
</dbReference>
<comment type="subcellular location">
    <subcellularLocation>
        <location evidence="2">Membrane</location>
    </subcellularLocation>
</comment>
<dbReference type="STRING" id="1796616.A4V09_08710"/>
<evidence type="ECO:0000256" key="3">
    <source>
        <dbReference type="ARBA" id="ARBA00012438"/>
    </source>
</evidence>
<dbReference type="SMART" id="SM00387">
    <property type="entry name" value="HATPase_c"/>
    <property type="match status" value="1"/>
</dbReference>
<gene>
    <name evidence="10" type="ORF">A4V09_08710</name>
</gene>
<dbReference type="Proteomes" id="UP000092574">
    <property type="component" value="Chromosome"/>
</dbReference>
<evidence type="ECO:0000256" key="4">
    <source>
        <dbReference type="ARBA" id="ARBA00022553"/>
    </source>
</evidence>
<organism evidence="10 11">
    <name type="scientific">Blautia pseudococcoides</name>
    <dbReference type="NCBI Taxonomy" id="1796616"/>
    <lineage>
        <taxon>Bacteria</taxon>
        <taxon>Bacillati</taxon>
        <taxon>Bacillota</taxon>
        <taxon>Clostridia</taxon>
        <taxon>Lachnospirales</taxon>
        <taxon>Lachnospiraceae</taxon>
        <taxon>Blautia</taxon>
    </lineage>
</organism>
<dbReference type="PROSITE" id="PS50109">
    <property type="entry name" value="HIS_KIN"/>
    <property type="match status" value="1"/>
</dbReference>
<keyword evidence="5" id="KW-0808">Transferase</keyword>
<feature type="transmembrane region" description="Helical" evidence="8">
    <location>
        <begin position="123"/>
        <end position="141"/>
    </location>
</feature>
<protein>
    <recommendedName>
        <fullName evidence="3">histidine kinase</fullName>
        <ecNumber evidence="3">2.7.13.3</ecNumber>
    </recommendedName>
</protein>
<feature type="transmembrane region" description="Helical" evidence="8">
    <location>
        <begin position="60"/>
        <end position="82"/>
    </location>
</feature>
<dbReference type="InterPro" id="IPR036890">
    <property type="entry name" value="HATPase_C_sf"/>
</dbReference>
<dbReference type="EMBL" id="CP015405">
    <property type="protein sequence ID" value="ANU75838.2"/>
    <property type="molecule type" value="Genomic_DNA"/>
</dbReference>
<keyword evidence="4" id="KW-0597">Phosphoprotein</keyword>
<feature type="domain" description="Histidine kinase" evidence="9">
    <location>
        <begin position="205"/>
        <end position="419"/>
    </location>
</feature>
<proteinExistence type="predicted"/>
<evidence type="ECO:0000256" key="1">
    <source>
        <dbReference type="ARBA" id="ARBA00000085"/>
    </source>
</evidence>
<dbReference type="Pfam" id="PF02518">
    <property type="entry name" value="HATPase_c"/>
    <property type="match status" value="1"/>
</dbReference>
<keyword evidence="11" id="KW-1185">Reference proteome</keyword>
<comment type="catalytic activity">
    <reaction evidence="1">
        <text>ATP + protein L-histidine = ADP + protein N-phospho-L-histidine.</text>
        <dbReference type="EC" id="2.7.13.3"/>
    </reaction>
</comment>
<keyword evidence="7" id="KW-0902">Two-component regulatory system</keyword>